<protein>
    <recommendedName>
        <fullName evidence="16">Chemotaxis protein</fullName>
    </recommendedName>
</protein>
<evidence type="ECO:0000256" key="8">
    <source>
        <dbReference type="ARBA" id="ARBA00029447"/>
    </source>
</evidence>
<evidence type="ECO:0008006" key="16">
    <source>
        <dbReference type="Google" id="ProtNLM"/>
    </source>
</evidence>
<dbReference type="Gene3D" id="1.10.287.950">
    <property type="entry name" value="Methyl-accepting chemotaxis protein"/>
    <property type="match status" value="1"/>
</dbReference>
<dbReference type="PROSITE" id="PS51257">
    <property type="entry name" value="PROKAR_LIPOPROTEIN"/>
    <property type="match status" value="1"/>
</dbReference>
<accession>A0A1D9LKR7</accession>
<evidence type="ECO:0000313" key="14">
    <source>
        <dbReference type="EMBL" id="AOZ51783.1"/>
    </source>
</evidence>
<keyword evidence="5 11" id="KW-1133">Transmembrane helix</keyword>
<comment type="subcellular location">
    <subcellularLocation>
        <location evidence="1">Cell membrane</location>
        <topology evidence="1">Multi-pass membrane protein</topology>
    </subcellularLocation>
</comment>
<organism evidence="14 15">
    <name type="scientific">Chromobacterium vaccinii</name>
    <dbReference type="NCBI Taxonomy" id="1108595"/>
    <lineage>
        <taxon>Bacteria</taxon>
        <taxon>Pseudomonadati</taxon>
        <taxon>Pseudomonadota</taxon>
        <taxon>Betaproteobacteria</taxon>
        <taxon>Neisseriales</taxon>
        <taxon>Chromobacteriaceae</taxon>
        <taxon>Chromobacterium</taxon>
    </lineage>
</organism>
<dbReference type="Pfam" id="PF02743">
    <property type="entry name" value="dCache_1"/>
    <property type="match status" value="1"/>
</dbReference>
<dbReference type="PANTHER" id="PTHR32089">
    <property type="entry name" value="METHYL-ACCEPTING CHEMOTAXIS PROTEIN MCPB"/>
    <property type="match status" value="1"/>
</dbReference>
<dbReference type="SUPFAM" id="SSF58104">
    <property type="entry name" value="Methyl-accepting chemotaxis protein (MCP) signaling domain"/>
    <property type="match status" value="1"/>
</dbReference>
<dbReference type="RefSeq" id="WP_070980828.1">
    <property type="nucleotide sequence ID" value="NZ_CP017707.1"/>
</dbReference>
<dbReference type="InterPro" id="IPR033479">
    <property type="entry name" value="dCache_1"/>
</dbReference>
<evidence type="ECO:0000256" key="1">
    <source>
        <dbReference type="ARBA" id="ARBA00004651"/>
    </source>
</evidence>
<dbReference type="InterPro" id="IPR004090">
    <property type="entry name" value="Chemotax_Me-accpt_rcpt"/>
</dbReference>
<keyword evidence="6 11" id="KW-0472">Membrane</keyword>
<evidence type="ECO:0000256" key="10">
    <source>
        <dbReference type="SAM" id="Coils"/>
    </source>
</evidence>
<evidence type="ECO:0000256" key="5">
    <source>
        <dbReference type="ARBA" id="ARBA00022989"/>
    </source>
</evidence>
<dbReference type="KEGG" id="cvc:BKX93_18465"/>
<dbReference type="GO" id="GO:0004888">
    <property type="term" value="F:transmembrane signaling receptor activity"/>
    <property type="evidence" value="ECO:0007669"/>
    <property type="project" value="InterPro"/>
</dbReference>
<dbReference type="Proteomes" id="UP000178776">
    <property type="component" value="Chromosome"/>
</dbReference>
<evidence type="ECO:0000256" key="9">
    <source>
        <dbReference type="PROSITE-ProRule" id="PRU00284"/>
    </source>
</evidence>
<dbReference type="CDD" id="cd12913">
    <property type="entry name" value="PDC1_MCP_like"/>
    <property type="match status" value="1"/>
</dbReference>
<evidence type="ECO:0000313" key="15">
    <source>
        <dbReference type="Proteomes" id="UP000178776"/>
    </source>
</evidence>
<evidence type="ECO:0000256" key="7">
    <source>
        <dbReference type="ARBA" id="ARBA00023224"/>
    </source>
</evidence>
<dbReference type="SMART" id="SM00283">
    <property type="entry name" value="MA"/>
    <property type="match status" value="1"/>
</dbReference>
<dbReference type="PROSITE" id="PS50885">
    <property type="entry name" value="HAMP"/>
    <property type="match status" value="1"/>
</dbReference>
<comment type="similarity">
    <text evidence="8">Belongs to the methyl-accepting chemotaxis (MCP) protein family.</text>
</comment>
<dbReference type="InterPro" id="IPR003660">
    <property type="entry name" value="HAMP_dom"/>
</dbReference>
<name>A0A1D9LKR7_9NEIS</name>
<dbReference type="SMART" id="SM00304">
    <property type="entry name" value="HAMP"/>
    <property type="match status" value="1"/>
</dbReference>
<dbReference type="Pfam" id="PF00672">
    <property type="entry name" value="HAMP"/>
    <property type="match status" value="1"/>
</dbReference>
<keyword evidence="3" id="KW-0145">Chemotaxis</keyword>
<evidence type="ECO:0000256" key="4">
    <source>
        <dbReference type="ARBA" id="ARBA00022692"/>
    </source>
</evidence>
<dbReference type="CDD" id="cd06225">
    <property type="entry name" value="HAMP"/>
    <property type="match status" value="1"/>
</dbReference>
<evidence type="ECO:0000259" key="13">
    <source>
        <dbReference type="PROSITE" id="PS50885"/>
    </source>
</evidence>
<keyword evidence="2" id="KW-1003">Cell membrane</keyword>
<dbReference type="CDD" id="cd11386">
    <property type="entry name" value="MCP_signal"/>
    <property type="match status" value="1"/>
</dbReference>
<dbReference type="EMBL" id="CP017707">
    <property type="protein sequence ID" value="AOZ51783.1"/>
    <property type="molecule type" value="Genomic_DNA"/>
</dbReference>
<dbReference type="Pfam" id="PF00015">
    <property type="entry name" value="MCPsignal"/>
    <property type="match status" value="1"/>
</dbReference>
<dbReference type="FunFam" id="1.10.287.950:FF:000001">
    <property type="entry name" value="Methyl-accepting chemotaxis sensory transducer"/>
    <property type="match status" value="1"/>
</dbReference>
<dbReference type="PRINTS" id="PR00260">
    <property type="entry name" value="CHEMTRNSDUCR"/>
</dbReference>
<evidence type="ECO:0000259" key="12">
    <source>
        <dbReference type="PROSITE" id="PS50111"/>
    </source>
</evidence>
<keyword evidence="4 11" id="KW-0812">Transmembrane</keyword>
<reference evidence="14 15" key="1">
    <citation type="submission" date="2016-10" db="EMBL/GenBank/DDBJ databases">
        <title>Chromobacterium muskegensis sp. nov., an insecticidal bacterium isolated from Sphagnum bogs.</title>
        <authorList>
            <person name="Sparks M.E."/>
            <person name="Blackburn M.B."/>
            <person name="Gundersen-Rindal D.E."/>
            <person name="Mitchell A."/>
            <person name="Farrar R."/>
            <person name="Kuhar D."/>
        </authorList>
    </citation>
    <scope>NUCLEOTIDE SEQUENCE [LARGE SCALE GENOMIC DNA]</scope>
    <source>
        <strain evidence="14 15">21-1</strain>
    </source>
</reference>
<feature type="domain" description="HAMP" evidence="13">
    <location>
        <begin position="297"/>
        <end position="351"/>
    </location>
</feature>
<dbReference type="GeneID" id="68843187"/>
<dbReference type="AlphaFoldDB" id="A0A1D9LKR7"/>
<dbReference type="STRING" id="1108595.BKX93_18465"/>
<dbReference type="InterPro" id="IPR029151">
    <property type="entry name" value="Sensor-like_sf"/>
</dbReference>
<gene>
    <name evidence="14" type="ORF">BKX93_18465</name>
</gene>
<sequence length="628" mass="67521">MRSIRHKLILLTAVSILVATISVTVIACLNIRNHAYDEAKREVTQVLQLQGGLVSEWLTVRKNLITASLSRAGDPEASYYLQQIAKGGGFNIIYAGHGDSGEMFYSVPGRPKPSADYQPAQRPWYQQAKAQGGVIVTDPYKDSEPETKDKLVITIADKAQGQEIVVGGDILIDKLVKSVLDIKLAGDGHAFLLTRQGKVIAYPKPGQELRPINELIPGLDDSRFQQLVGSGDVAPLDIDGRTFLVTLKPVANTDWVMGVAADEEAVLAPVTQLIWLISGGVAIVLLVLVALSSGYLTRLLRGLIQVRDAMHEISQGEGDLTRRIEIHGEDEVAQTAEAFNQFVGRLNGMFRELRGEADQLAHGVIEVGGAVKQVAADSHRLADISSSNAAAIEEVTVSISHIADATRETDSLARNTGEHSRESAGDMQRISNEMEQTSQSVSELSALLASLEQRSQEISKITNVISDIADQTNLLALNAAIEAARAGEQGRGFAVVADEVRKLAERTGKATVEISEMVENILSETGKAVGNMQRTVGAVDTSVELTSQARGRLIAISDAMQQVIDKIGDVALSTSEQHNATTAMAQSTESINNQILDSDAALQGAMQTLESLKQLAHNMQGAFGRFKL</sequence>
<dbReference type="GO" id="GO:0005886">
    <property type="term" value="C:plasma membrane"/>
    <property type="evidence" value="ECO:0007669"/>
    <property type="project" value="UniProtKB-SubCell"/>
</dbReference>
<evidence type="ECO:0000256" key="3">
    <source>
        <dbReference type="ARBA" id="ARBA00022500"/>
    </source>
</evidence>
<dbReference type="PROSITE" id="PS50111">
    <property type="entry name" value="CHEMOTAXIS_TRANSDUC_2"/>
    <property type="match status" value="1"/>
</dbReference>
<proteinExistence type="inferred from homology"/>
<keyword evidence="7 9" id="KW-0807">Transducer</keyword>
<dbReference type="CDD" id="cd12912">
    <property type="entry name" value="PDC2_MCP_like"/>
    <property type="match status" value="1"/>
</dbReference>
<dbReference type="PANTHER" id="PTHR32089:SF112">
    <property type="entry name" value="LYSOZYME-LIKE PROTEIN-RELATED"/>
    <property type="match status" value="1"/>
</dbReference>
<dbReference type="GO" id="GO:0007165">
    <property type="term" value="P:signal transduction"/>
    <property type="evidence" value="ECO:0007669"/>
    <property type="project" value="UniProtKB-KW"/>
</dbReference>
<evidence type="ECO:0000256" key="6">
    <source>
        <dbReference type="ARBA" id="ARBA00023136"/>
    </source>
</evidence>
<keyword evidence="10" id="KW-0175">Coiled coil</keyword>
<dbReference type="GO" id="GO:0006935">
    <property type="term" value="P:chemotaxis"/>
    <property type="evidence" value="ECO:0007669"/>
    <property type="project" value="UniProtKB-KW"/>
</dbReference>
<dbReference type="SUPFAM" id="SSF103190">
    <property type="entry name" value="Sensory domain-like"/>
    <property type="match status" value="1"/>
</dbReference>
<feature type="coiled-coil region" evidence="10">
    <location>
        <begin position="427"/>
        <end position="454"/>
    </location>
</feature>
<evidence type="ECO:0000256" key="2">
    <source>
        <dbReference type="ARBA" id="ARBA00022475"/>
    </source>
</evidence>
<dbReference type="InterPro" id="IPR004089">
    <property type="entry name" value="MCPsignal_dom"/>
</dbReference>
<evidence type="ECO:0000256" key="11">
    <source>
        <dbReference type="SAM" id="Phobius"/>
    </source>
</evidence>
<feature type="transmembrane region" description="Helical" evidence="11">
    <location>
        <begin position="273"/>
        <end position="297"/>
    </location>
</feature>
<feature type="domain" description="Methyl-accepting transducer" evidence="12">
    <location>
        <begin position="356"/>
        <end position="592"/>
    </location>
</feature>
<dbReference type="Gene3D" id="3.30.450.20">
    <property type="entry name" value="PAS domain"/>
    <property type="match status" value="2"/>
</dbReference>